<evidence type="ECO:0000313" key="3">
    <source>
        <dbReference type="Proteomes" id="UP001152523"/>
    </source>
</evidence>
<feature type="domain" description="GAG-pre-integrase" evidence="1">
    <location>
        <begin position="9"/>
        <end position="73"/>
    </location>
</feature>
<evidence type="ECO:0000313" key="2">
    <source>
        <dbReference type="EMBL" id="CAH9122997.1"/>
    </source>
</evidence>
<accession>A0AAV0EH09</accession>
<sequence>MRCNSSSHLYPVSSRSGPSAATSIACLSIPAELWHNRLGHPGDPVFSHLRTNKLIQCNKILSSSCNSCQLGKHLKLPFASSLSTTSQPFDLIHSDLWTSPVLSSTG</sequence>
<evidence type="ECO:0000259" key="1">
    <source>
        <dbReference type="Pfam" id="PF13976"/>
    </source>
</evidence>
<comment type="caution">
    <text evidence="2">The sequence shown here is derived from an EMBL/GenBank/DDBJ whole genome shotgun (WGS) entry which is preliminary data.</text>
</comment>
<protein>
    <recommendedName>
        <fullName evidence="1">GAG-pre-integrase domain-containing protein</fullName>
    </recommendedName>
</protein>
<dbReference type="Pfam" id="PF13976">
    <property type="entry name" value="gag_pre-integrs"/>
    <property type="match status" value="1"/>
</dbReference>
<dbReference type="InterPro" id="IPR025724">
    <property type="entry name" value="GAG-pre-integrase_dom"/>
</dbReference>
<name>A0AAV0EH09_9ASTE</name>
<dbReference type="AlphaFoldDB" id="A0AAV0EH09"/>
<organism evidence="2 3">
    <name type="scientific">Cuscuta epithymum</name>
    <dbReference type="NCBI Taxonomy" id="186058"/>
    <lineage>
        <taxon>Eukaryota</taxon>
        <taxon>Viridiplantae</taxon>
        <taxon>Streptophyta</taxon>
        <taxon>Embryophyta</taxon>
        <taxon>Tracheophyta</taxon>
        <taxon>Spermatophyta</taxon>
        <taxon>Magnoliopsida</taxon>
        <taxon>eudicotyledons</taxon>
        <taxon>Gunneridae</taxon>
        <taxon>Pentapetalae</taxon>
        <taxon>asterids</taxon>
        <taxon>lamiids</taxon>
        <taxon>Solanales</taxon>
        <taxon>Convolvulaceae</taxon>
        <taxon>Cuscuteae</taxon>
        <taxon>Cuscuta</taxon>
        <taxon>Cuscuta subgen. Cuscuta</taxon>
    </lineage>
</organism>
<reference evidence="2" key="1">
    <citation type="submission" date="2022-07" db="EMBL/GenBank/DDBJ databases">
        <authorList>
            <person name="Macas J."/>
            <person name="Novak P."/>
            <person name="Neumann P."/>
        </authorList>
    </citation>
    <scope>NUCLEOTIDE SEQUENCE</scope>
</reference>
<keyword evidence="3" id="KW-1185">Reference proteome</keyword>
<dbReference type="Proteomes" id="UP001152523">
    <property type="component" value="Unassembled WGS sequence"/>
</dbReference>
<feature type="non-terminal residue" evidence="2">
    <location>
        <position position="106"/>
    </location>
</feature>
<gene>
    <name evidence="2" type="ORF">CEPIT_LOCUS24879</name>
</gene>
<dbReference type="EMBL" id="CAMAPF010000928">
    <property type="protein sequence ID" value="CAH9122997.1"/>
    <property type="molecule type" value="Genomic_DNA"/>
</dbReference>
<dbReference type="PROSITE" id="PS51257">
    <property type="entry name" value="PROKAR_LIPOPROTEIN"/>
    <property type="match status" value="1"/>
</dbReference>
<proteinExistence type="predicted"/>